<evidence type="ECO:0000313" key="1">
    <source>
        <dbReference type="EMBL" id="MBO7748886.1"/>
    </source>
</evidence>
<name>A0ABS3WLB3_9BACL</name>
<comment type="caution">
    <text evidence="1">The sequence shown here is derived from an EMBL/GenBank/DDBJ whole genome shotgun (WGS) entry which is preliminary data.</text>
</comment>
<evidence type="ECO:0000313" key="2">
    <source>
        <dbReference type="Proteomes" id="UP000670947"/>
    </source>
</evidence>
<reference evidence="1 2" key="1">
    <citation type="submission" date="2021-03" db="EMBL/GenBank/DDBJ databases">
        <title>Paenibacillus artemisicola MWE-103 whole genome sequence.</title>
        <authorList>
            <person name="Ham Y.J."/>
        </authorList>
    </citation>
    <scope>NUCLEOTIDE SEQUENCE [LARGE SCALE GENOMIC DNA]</scope>
    <source>
        <strain evidence="1 2">MWE-103</strain>
    </source>
</reference>
<organism evidence="1 2">
    <name type="scientific">Paenibacillus artemisiicola</name>
    <dbReference type="NCBI Taxonomy" id="1172618"/>
    <lineage>
        <taxon>Bacteria</taxon>
        <taxon>Bacillati</taxon>
        <taxon>Bacillota</taxon>
        <taxon>Bacilli</taxon>
        <taxon>Bacillales</taxon>
        <taxon>Paenibacillaceae</taxon>
        <taxon>Paenibacillus</taxon>
    </lineage>
</organism>
<dbReference type="Gene3D" id="1.10.1670.10">
    <property type="entry name" value="Helix-hairpin-Helix base-excision DNA repair enzymes (C-terminal)"/>
    <property type="match status" value="1"/>
</dbReference>
<gene>
    <name evidence="1" type="ORF">I8J29_32410</name>
</gene>
<dbReference type="EMBL" id="JAGGDJ010000081">
    <property type="protein sequence ID" value="MBO7748886.1"/>
    <property type="molecule type" value="Genomic_DNA"/>
</dbReference>
<protein>
    <submittedName>
        <fullName evidence="1">Uncharacterized protein</fullName>
    </submittedName>
</protein>
<dbReference type="Proteomes" id="UP000670947">
    <property type="component" value="Unassembled WGS sequence"/>
</dbReference>
<proteinExistence type="predicted"/>
<keyword evidence="2" id="KW-1185">Reference proteome</keyword>
<accession>A0ABS3WLB3</accession>
<dbReference type="InterPro" id="IPR023170">
    <property type="entry name" value="HhH_base_excis_C"/>
</dbReference>
<sequence length="258" mass="28081">MVTAGRLIGMMEETLRAQGFDLAGAIDELGQVRQSVRRDRGESFSFGEHIRGMLLALLSNQRPWGPIARNEARLAEIFGGYEAERLKAADKSRLAERVQAIKCGNRAIARQTADLDANLATLERIAADYGSLDRFVLSDAPEAIARELGQGKRYKLRSMGFTLALEYLRHVGVKAIKPDLHIRRIVGDSRLRLHGGYPSEAEAVAILGALAAEAGVNLTYLDNLMWLYCAVDYGAICGSAPKCGACGLRPHCAQGRAV</sequence>
<dbReference type="RefSeq" id="WP_208851406.1">
    <property type="nucleotide sequence ID" value="NZ_JAGGDJ010000081.1"/>
</dbReference>